<keyword evidence="2" id="KW-1185">Reference proteome</keyword>
<gene>
    <name evidence="1" type="ORF">SAMN05444483_103314</name>
</gene>
<evidence type="ECO:0000313" key="2">
    <source>
        <dbReference type="Proteomes" id="UP000183945"/>
    </source>
</evidence>
<name>A0A1M5FRL2_SALEC</name>
<sequence length="50" mass="5551">MKRLTNIHVGTCYHKIVQLPPISGSTKEVSMLHTIPLEIKGFKALGYGEI</sequence>
<reference evidence="2" key="1">
    <citation type="submission" date="2016-11" db="EMBL/GenBank/DDBJ databases">
        <authorList>
            <person name="Varghese N."/>
            <person name="Submissions S."/>
        </authorList>
    </citation>
    <scope>NUCLEOTIDE SEQUENCE [LARGE SCALE GENOMIC DNA]</scope>
    <source>
        <strain evidence="2">DSM 24579</strain>
    </source>
</reference>
<accession>A0A1M5FRL2</accession>
<proteinExistence type="predicted"/>
<dbReference type="STRING" id="1073325.SAMN05444483_103314"/>
<organism evidence="1 2">
    <name type="scientific">Salegentibacter echinorum</name>
    <dbReference type="NCBI Taxonomy" id="1073325"/>
    <lineage>
        <taxon>Bacteria</taxon>
        <taxon>Pseudomonadati</taxon>
        <taxon>Bacteroidota</taxon>
        <taxon>Flavobacteriia</taxon>
        <taxon>Flavobacteriales</taxon>
        <taxon>Flavobacteriaceae</taxon>
        <taxon>Salegentibacter</taxon>
    </lineage>
</organism>
<evidence type="ECO:0000313" key="1">
    <source>
        <dbReference type="EMBL" id="SHF94126.1"/>
    </source>
</evidence>
<dbReference type="RefSeq" id="WP_175545944.1">
    <property type="nucleotide sequence ID" value="NZ_FQVT01000003.1"/>
</dbReference>
<dbReference type="Proteomes" id="UP000183945">
    <property type="component" value="Unassembled WGS sequence"/>
</dbReference>
<dbReference type="EMBL" id="FQVT01000003">
    <property type="protein sequence ID" value="SHF94126.1"/>
    <property type="molecule type" value="Genomic_DNA"/>
</dbReference>
<dbReference type="AlphaFoldDB" id="A0A1M5FRL2"/>
<protein>
    <submittedName>
        <fullName evidence="1">Uncharacterized protein</fullName>
    </submittedName>
</protein>